<evidence type="ECO:0000256" key="3">
    <source>
        <dbReference type="RuleBase" id="RU000363"/>
    </source>
</evidence>
<evidence type="ECO:0000313" key="5">
    <source>
        <dbReference type="Proteomes" id="UP000249299"/>
    </source>
</evidence>
<keyword evidence="2" id="KW-0560">Oxidoreductase</keyword>
<protein>
    <recommendedName>
        <fullName evidence="6">Oxidoreductase</fullName>
    </recommendedName>
</protein>
<dbReference type="PRINTS" id="PR00080">
    <property type="entry name" value="SDRFAMILY"/>
</dbReference>
<dbReference type="InterPro" id="IPR002347">
    <property type="entry name" value="SDR_fam"/>
</dbReference>
<dbReference type="SUPFAM" id="SSF51735">
    <property type="entry name" value="NAD(P)-binding Rossmann-fold domains"/>
    <property type="match status" value="1"/>
</dbReference>
<dbReference type="GO" id="GO:0016020">
    <property type="term" value="C:membrane"/>
    <property type="evidence" value="ECO:0007669"/>
    <property type="project" value="TreeGrafter"/>
</dbReference>
<dbReference type="InterPro" id="IPR036291">
    <property type="entry name" value="NAD(P)-bd_dom_sf"/>
</dbReference>
<keyword evidence="5" id="KW-1185">Reference proteome</keyword>
<organism evidence="4 5">
    <name type="scientific">Rhodobium orientis</name>
    <dbReference type="NCBI Taxonomy" id="34017"/>
    <lineage>
        <taxon>Bacteria</taxon>
        <taxon>Pseudomonadati</taxon>
        <taxon>Pseudomonadota</taxon>
        <taxon>Alphaproteobacteria</taxon>
        <taxon>Hyphomicrobiales</taxon>
        <taxon>Rhodobiaceae</taxon>
        <taxon>Rhodobium</taxon>
    </lineage>
</organism>
<evidence type="ECO:0008006" key="6">
    <source>
        <dbReference type="Google" id="ProtNLM"/>
    </source>
</evidence>
<comment type="similarity">
    <text evidence="1 3">Belongs to the short-chain dehydrogenases/reductases (SDR) family.</text>
</comment>
<dbReference type="PANTHER" id="PTHR44196:SF1">
    <property type="entry name" value="DEHYDROGENASE_REDUCTASE SDR FAMILY MEMBER 7B"/>
    <property type="match status" value="1"/>
</dbReference>
<comment type="caution">
    <text evidence="4">The sequence shown here is derived from an EMBL/GenBank/DDBJ whole genome shotgun (WGS) entry which is preliminary data.</text>
</comment>
<dbReference type="RefSeq" id="WP_111433612.1">
    <property type="nucleotide sequence ID" value="NZ_JACIGG010000009.1"/>
</dbReference>
<gene>
    <name evidence="4" type="ORF">CH339_07000</name>
</gene>
<accession>A0A327JPX9</accession>
<evidence type="ECO:0000256" key="2">
    <source>
        <dbReference type="ARBA" id="ARBA00023002"/>
    </source>
</evidence>
<dbReference type="GO" id="GO:0016491">
    <property type="term" value="F:oxidoreductase activity"/>
    <property type="evidence" value="ECO:0007669"/>
    <property type="project" value="UniProtKB-KW"/>
</dbReference>
<dbReference type="Pfam" id="PF00106">
    <property type="entry name" value="adh_short"/>
    <property type="match status" value="1"/>
</dbReference>
<dbReference type="PANTHER" id="PTHR44196">
    <property type="entry name" value="DEHYDROGENASE/REDUCTASE SDR FAMILY MEMBER 7B"/>
    <property type="match status" value="1"/>
</dbReference>
<dbReference type="AlphaFoldDB" id="A0A327JPX9"/>
<dbReference type="OrthoDB" id="335726at2"/>
<evidence type="ECO:0000313" key="4">
    <source>
        <dbReference type="EMBL" id="RAI28357.1"/>
    </source>
</evidence>
<evidence type="ECO:0000256" key="1">
    <source>
        <dbReference type="ARBA" id="ARBA00006484"/>
    </source>
</evidence>
<dbReference type="Proteomes" id="UP000249299">
    <property type="component" value="Unassembled WGS sequence"/>
</dbReference>
<sequence length="257" mass="27094">MADTKKTWKSVWITGASSGIGLELARLMADKADHVAISARSADQLEAAAADHAALAAFPLDVTDADAVKDCVDRIAVQAGPIDLAVLGAGTWKLMDAEEFDLAGIRTGVEVNYMGVANAVAALLPGMLSRGSGHIAIVASVAGYRGLPKAVAYGPTKAALINLAETLKAELAPHGIKVSVVNPGFVDTPMTKDNPFPMPGMIPAKEAARALLDGLEKGRYEIVFPTGFVMGMKLLRLLPNALYFWVVRNFILKNANK</sequence>
<dbReference type="PRINTS" id="PR00081">
    <property type="entry name" value="GDHRDH"/>
</dbReference>
<dbReference type="EMBL" id="NPEV01000010">
    <property type="protein sequence ID" value="RAI28357.1"/>
    <property type="molecule type" value="Genomic_DNA"/>
</dbReference>
<proteinExistence type="inferred from homology"/>
<name>A0A327JPX9_9HYPH</name>
<dbReference type="Gene3D" id="3.40.50.720">
    <property type="entry name" value="NAD(P)-binding Rossmann-like Domain"/>
    <property type="match status" value="1"/>
</dbReference>
<reference evidence="4 5" key="1">
    <citation type="submission" date="2017-07" db="EMBL/GenBank/DDBJ databases">
        <title>Draft Genome Sequences of Select Purple Nonsulfur Bacteria.</title>
        <authorList>
            <person name="Lasarre B."/>
            <person name="Mckinlay J.B."/>
        </authorList>
    </citation>
    <scope>NUCLEOTIDE SEQUENCE [LARGE SCALE GENOMIC DNA]</scope>
    <source>
        <strain evidence="4 5">DSM 11290</strain>
    </source>
</reference>